<dbReference type="PROSITE" id="PS50891">
    <property type="entry name" value="LOB"/>
    <property type="match status" value="1"/>
</dbReference>
<gene>
    <name evidence="4" type="ORF">MKW98_022033</name>
</gene>
<feature type="domain" description="LOB" evidence="3">
    <location>
        <begin position="8"/>
        <end position="109"/>
    </location>
</feature>
<dbReference type="PANTHER" id="PTHR31301:SF84">
    <property type="entry name" value="LOB DOMAIN-CONTAINING PROTEIN 12-LIKE"/>
    <property type="match status" value="1"/>
</dbReference>
<sequence length="223" mass="24883">MWIVGSRVLRRWRYIAVTGIEADCIFAPYFPSDDPNKFAIAHKVFGASNISKMIQELPMQQRADAVSSLVFEANARVRDPVYGCVGAISYLQNQVSQLQMQLAVAQAEILYFKMQQAAAEADLLPTSTTTTNSTTNTNSTASPHNNSTATTTTTNHHHQLNQIIDLDLVDNHHPHDEKSSSVNLFQSSNNSLLHNLPQYLTTFQSSNNIAIHQDPLKRESLWT</sequence>
<accession>A0AAD4XWA0</accession>
<keyword evidence="5" id="KW-1185">Reference proteome</keyword>
<dbReference type="EMBL" id="JAJJMB010000558">
    <property type="protein sequence ID" value="KAI3961828.1"/>
    <property type="molecule type" value="Genomic_DNA"/>
</dbReference>
<feature type="region of interest" description="Disordered" evidence="2">
    <location>
        <begin position="127"/>
        <end position="156"/>
    </location>
</feature>
<evidence type="ECO:0000313" key="4">
    <source>
        <dbReference type="EMBL" id="KAI3961828.1"/>
    </source>
</evidence>
<evidence type="ECO:0000313" key="5">
    <source>
        <dbReference type="Proteomes" id="UP001202328"/>
    </source>
</evidence>
<dbReference type="InterPro" id="IPR004883">
    <property type="entry name" value="LOB"/>
</dbReference>
<organism evidence="4 5">
    <name type="scientific">Papaver atlanticum</name>
    <dbReference type="NCBI Taxonomy" id="357466"/>
    <lineage>
        <taxon>Eukaryota</taxon>
        <taxon>Viridiplantae</taxon>
        <taxon>Streptophyta</taxon>
        <taxon>Embryophyta</taxon>
        <taxon>Tracheophyta</taxon>
        <taxon>Spermatophyta</taxon>
        <taxon>Magnoliopsida</taxon>
        <taxon>Ranunculales</taxon>
        <taxon>Papaveraceae</taxon>
        <taxon>Papaveroideae</taxon>
        <taxon>Papaver</taxon>
    </lineage>
</organism>
<evidence type="ECO:0000259" key="3">
    <source>
        <dbReference type="PROSITE" id="PS50891"/>
    </source>
</evidence>
<evidence type="ECO:0000256" key="2">
    <source>
        <dbReference type="SAM" id="MobiDB-lite"/>
    </source>
</evidence>
<feature type="compositionally biased region" description="Low complexity" evidence="2">
    <location>
        <begin position="127"/>
        <end position="154"/>
    </location>
</feature>
<proteinExistence type="inferred from homology"/>
<comment type="caution">
    <text evidence="4">The sequence shown here is derived from an EMBL/GenBank/DDBJ whole genome shotgun (WGS) entry which is preliminary data.</text>
</comment>
<reference evidence="4" key="1">
    <citation type="submission" date="2022-04" db="EMBL/GenBank/DDBJ databases">
        <title>A functionally conserved STORR gene fusion in Papaver species that diverged 16.8 million years ago.</title>
        <authorList>
            <person name="Catania T."/>
        </authorList>
    </citation>
    <scope>NUCLEOTIDE SEQUENCE</scope>
    <source>
        <strain evidence="4">S-188037</strain>
    </source>
</reference>
<dbReference type="Pfam" id="PF03195">
    <property type="entry name" value="LOB"/>
    <property type="match status" value="1"/>
</dbReference>
<dbReference type="Proteomes" id="UP001202328">
    <property type="component" value="Unassembled WGS sequence"/>
</dbReference>
<comment type="similarity">
    <text evidence="1">Belongs to the LOB domain-containing protein family.</text>
</comment>
<name>A0AAD4XWA0_9MAGN</name>
<protein>
    <recommendedName>
        <fullName evidence="3">LOB domain-containing protein</fullName>
    </recommendedName>
</protein>
<dbReference type="PANTHER" id="PTHR31301">
    <property type="entry name" value="LOB DOMAIN-CONTAINING PROTEIN 4-RELATED"/>
    <property type="match status" value="1"/>
</dbReference>
<dbReference type="AlphaFoldDB" id="A0AAD4XWA0"/>
<evidence type="ECO:0000256" key="1">
    <source>
        <dbReference type="ARBA" id="ARBA00005474"/>
    </source>
</evidence>